<keyword evidence="4" id="KW-1185">Reference proteome</keyword>
<feature type="transmembrane region" description="Helical" evidence="1">
    <location>
        <begin position="208"/>
        <end position="229"/>
    </location>
</feature>
<reference evidence="3 4" key="1">
    <citation type="journal article" date="2025" name="Microbiol. Resour. Announc.">
        <title>Draft genome sequences for Neonectria magnoliae and Neonectria punicea, canker pathogens of Liriodendron tulipifera and Acer saccharum in West Virginia.</title>
        <authorList>
            <person name="Petronek H.M."/>
            <person name="Kasson M.T."/>
            <person name="Metheny A.M."/>
            <person name="Stauder C.M."/>
            <person name="Lovett B."/>
            <person name="Lynch S.C."/>
            <person name="Garnas J.R."/>
            <person name="Kasson L.R."/>
            <person name="Stajich J.E."/>
        </authorList>
    </citation>
    <scope>NUCLEOTIDE SEQUENCE [LARGE SCALE GENOMIC DNA]</scope>
    <source>
        <strain evidence="3 4">NRRL 64653</strain>
    </source>
</reference>
<evidence type="ECO:0000313" key="3">
    <source>
        <dbReference type="EMBL" id="KAK7403205.1"/>
    </source>
</evidence>
<keyword evidence="2" id="KW-0732">Signal</keyword>
<dbReference type="Proteomes" id="UP001498476">
    <property type="component" value="Unassembled WGS sequence"/>
</dbReference>
<proteinExistence type="predicted"/>
<keyword evidence="1" id="KW-0472">Membrane</keyword>
<accession>A0ABR1GN90</accession>
<organism evidence="3 4">
    <name type="scientific">Neonectria punicea</name>
    <dbReference type="NCBI Taxonomy" id="979145"/>
    <lineage>
        <taxon>Eukaryota</taxon>
        <taxon>Fungi</taxon>
        <taxon>Dikarya</taxon>
        <taxon>Ascomycota</taxon>
        <taxon>Pezizomycotina</taxon>
        <taxon>Sordariomycetes</taxon>
        <taxon>Hypocreomycetidae</taxon>
        <taxon>Hypocreales</taxon>
        <taxon>Nectriaceae</taxon>
        <taxon>Neonectria</taxon>
    </lineage>
</organism>
<evidence type="ECO:0000256" key="2">
    <source>
        <dbReference type="SAM" id="SignalP"/>
    </source>
</evidence>
<evidence type="ECO:0000256" key="1">
    <source>
        <dbReference type="SAM" id="Phobius"/>
    </source>
</evidence>
<evidence type="ECO:0000313" key="4">
    <source>
        <dbReference type="Proteomes" id="UP001498476"/>
    </source>
</evidence>
<comment type="caution">
    <text evidence="3">The sequence shown here is derived from an EMBL/GenBank/DDBJ whole genome shotgun (WGS) entry which is preliminary data.</text>
</comment>
<feature type="signal peptide" evidence="2">
    <location>
        <begin position="1"/>
        <end position="23"/>
    </location>
</feature>
<dbReference type="EMBL" id="JAZAVJ010000258">
    <property type="protein sequence ID" value="KAK7403205.1"/>
    <property type="molecule type" value="Genomic_DNA"/>
</dbReference>
<gene>
    <name evidence="3" type="ORF">QQX98_011022</name>
</gene>
<sequence length="276" mass="31663">MANQAFRVFMAILAVVLVDRASAFDPVKDQWGCKHNSGICVTSFKWCSRSKDYSKGCSIPENAYLYYNRDQGINAAMVIWDMKYNLTWQKTDPNYPVLIRWHFGEDPTAYSWTKNEHPPSWGVQETSFEFSFKELAEELPTNVYDADEVNGQAIKALSIFSISQPEKSSLMWGFSDQFSVIDGVAKPYMLTQRSDIPDEVTKQWKRGIGIEVGIGVLVLIVMAVAFWYLRKKGNERETAGSETRMEAHGRELTERNTVDERWAVDESARRAHVLYR</sequence>
<protein>
    <submittedName>
        <fullName evidence="3">Uncharacterized protein</fullName>
    </submittedName>
</protein>
<feature type="chain" id="PRO_5046223192" evidence="2">
    <location>
        <begin position="24"/>
        <end position="276"/>
    </location>
</feature>
<keyword evidence="1" id="KW-0812">Transmembrane</keyword>
<name>A0ABR1GN90_9HYPO</name>
<keyword evidence="1" id="KW-1133">Transmembrane helix</keyword>